<reference evidence="1" key="1">
    <citation type="submission" date="2023-05" db="EMBL/GenBank/DDBJ databases">
        <authorList>
            <person name="Stuckert A."/>
        </authorList>
    </citation>
    <scope>NUCLEOTIDE SEQUENCE</scope>
</reference>
<evidence type="ECO:0000313" key="1">
    <source>
        <dbReference type="EMBL" id="CAI9573223.1"/>
    </source>
</evidence>
<dbReference type="Proteomes" id="UP001162483">
    <property type="component" value="Unassembled WGS sequence"/>
</dbReference>
<keyword evidence="2" id="KW-1185">Reference proteome</keyword>
<comment type="caution">
    <text evidence="1">The sequence shown here is derived from an EMBL/GenBank/DDBJ whole genome shotgun (WGS) entry which is preliminary data.</text>
</comment>
<protein>
    <submittedName>
        <fullName evidence="1">Uncharacterized protein</fullName>
    </submittedName>
</protein>
<accession>A0ABN9DLS5</accession>
<dbReference type="EMBL" id="CATNWA010014548">
    <property type="protein sequence ID" value="CAI9573223.1"/>
    <property type="molecule type" value="Genomic_DNA"/>
</dbReference>
<sequence length="57" mass="6300">MGPTTDPGPSGSARASKWSVCPWAVSPNISLGSKVCRWQFDWSVSYFFKTVWLSISC</sequence>
<feature type="non-terminal residue" evidence="1">
    <location>
        <position position="57"/>
    </location>
</feature>
<proteinExistence type="predicted"/>
<organism evidence="1 2">
    <name type="scientific">Staurois parvus</name>
    <dbReference type="NCBI Taxonomy" id="386267"/>
    <lineage>
        <taxon>Eukaryota</taxon>
        <taxon>Metazoa</taxon>
        <taxon>Chordata</taxon>
        <taxon>Craniata</taxon>
        <taxon>Vertebrata</taxon>
        <taxon>Euteleostomi</taxon>
        <taxon>Amphibia</taxon>
        <taxon>Batrachia</taxon>
        <taxon>Anura</taxon>
        <taxon>Neobatrachia</taxon>
        <taxon>Ranoidea</taxon>
        <taxon>Ranidae</taxon>
        <taxon>Staurois</taxon>
    </lineage>
</organism>
<gene>
    <name evidence="1" type="ORF">SPARVUS_LOCUS7606066</name>
</gene>
<name>A0ABN9DLS5_9NEOB</name>
<evidence type="ECO:0000313" key="2">
    <source>
        <dbReference type="Proteomes" id="UP001162483"/>
    </source>
</evidence>